<sequence>MRIDAHQHFWIFDPVRDAWITEKMSAIRRNFLPTDLSFALKENRIDGVIAVQADQSTDETQFLVDLSTMYAMIKGVVGWVDLRSPQVAEQLAYFSQYKIIKGYRHIIEAEADADFLMQPSFLNGIKQLTEYNYTYDLLIAPRHYASTLACVEANPNQQFVLDHMAKPNIRDKAFDTWASFMEKLAAFPNVYCKVSGLAVEAQWPGWELDDFVPYIDHAVATFGKDRLMYGSDWPVSLVAASYAESIAIADHALKGFTPEEQFAFWGGNAAHFYKFKNS</sequence>
<dbReference type="EMBL" id="FXAU01000001">
    <property type="protein sequence ID" value="SMG11062.1"/>
    <property type="molecule type" value="Genomic_DNA"/>
</dbReference>
<evidence type="ECO:0000259" key="2">
    <source>
        <dbReference type="Pfam" id="PF04909"/>
    </source>
</evidence>
<dbReference type="GO" id="GO:0016787">
    <property type="term" value="F:hydrolase activity"/>
    <property type="evidence" value="ECO:0007669"/>
    <property type="project" value="InterPro"/>
</dbReference>
<feature type="domain" description="Amidohydrolase-related" evidence="2">
    <location>
        <begin position="3"/>
        <end position="275"/>
    </location>
</feature>
<evidence type="ECO:0000313" key="3">
    <source>
        <dbReference type="EMBL" id="SMG11062.1"/>
    </source>
</evidence>
<name>A0A1X7IAA5_9SPHI</name>
<dbReference type="InterPro" id="IPR006680">
    <property type="entry name" value="Amidohydro-rel"/>
</dbReference>
<reference evidence="3 4" key="1">
    <citation type="submission" date="2017-04" db="EMBL/GenBank/DDBJ databases">
        <authorList>
            <person name="Afonso C.L."/>
            <person name="Miller P.J."/>
            <person name="Scott M.A."/>
            <person name="Spackman E."/>
            <person name="Goraichik I."/>
            <person name="Dimitrov K.M."/>
            <person name="Suarez D.L."/>
            <person name="Swayne D.E."/>
        </authorList>
    </citation>
    <scope>NUCLEOTIDE SEQUENCE [LARGE SCALE GENOMIC DNA]</scope>
    <source>
        <strain evidence="3 4">DSM 22418</strain>
    </source>
</reference>
<dbReference type="Proteomes" id="UP000192980">
    <property type="component" value="Unassembled WGS sequence"/>
</dbReference>
<dbReference type="SUPFAM" id="SSF51556">
    <property type="entry name" value="Metallo-dependent hydrolases"/>
    <property type="match status" value="1"/>
</dbReference>
<gene>
    <name evidence="3" type="ORF">SAMN05660862_0577</name>
</gene>
<dbReference type="PANTHER" id="PTHR43569:SF2">
    <property type="entry name" value="AMIDOHYDROLASE-RELATED DOMAIN-CONTAINING PROTEIN"/>
    <property type="match status" value="1"/>
</dbReference>
<evidence type="ECO:0000256" key="1">
    <source>
        <dbReference type="ARBA" id="ARBA00038310"/>
    </source>
</evidence>
<evidence type="ECO:0000313" key="4">
    <source>
        <dbReference type="Proteomes" id="UP000192980"/>
    </source>
</evidence>
<dbReference type="InterPro" id="IPR052350">
    <property type="entry name" value="Metallo-dep_Lactonases"/>
</dbReference>
<dbReference type="AlphaFoldDB" id="A0A1X7IAA5"/>
<keyword evidence="4" id="KW-1185">Reference proteome</keyword>
<dbReference type="InterPro" id="IPR032466">
    <property type="entry name" value="Metal_Hydrolase"/>
</dbReference>
<dbReference type="PANTHER" id="PTHR43569">
    <property type="entry name" value="AMIDOHYDROLASE"/>
    <property type="match status" value="1"/>
</dbReference>
<proteinExistence type="inferred from homology"/>
<protein>
    <submittedName>
        <fullName evidence="3">L-fuconolactonase</fullName>
    </submittedName>
</protein>
<dbReference type="OrthoDB" id="5450317at2"/>
<dbReference type="STRING" id="561061.SAMN05660862_0577"/>
<comment type="similarity">
    <text evidence="1">Belongs to the metallo-dependent hydrolases superfamily.</text>
</comment>
<organism evidence="3 4">
    <name type="scientific">Sphingobacterium psychroaquaticum</name>
    <dbReference type="NCBI Taxonomy" id="561061"/>
    <lineage>
        <taxon>Bacteria</taxon>
        <taxon>Pseudomonadati</taxon>
        <taxon>Bacteroidota</taxon>
        <taxon>Sphingobacteriia</taxon>
        <taxon>Sphingobacteriales</taxon>
        <taxon>Sphingobacteriaceae</taxon>
        <taxon>Sphingobacterium</taxon>
    </lineage>
</organism>
<dbReference type="Pfam" id="PF04909">
    <property type="entry name" value="Amidohydro_2"/>
    <property type="match status" value="1"/>
</dbReference>
<accession>A0A1X7IAA5</accession>
<dbReference type="RefSeq" id="WP_085471444.1">
    <property type="nucleotide sequence ID" value="NZ_FXAU01000001.1"/>
</dbReference>
<dbReference type="Gene3D" id="3.20.20.140">
    <property type="entry name" value="Metal-dependent hydrolases"/>
    <property type="match status" value="1"/>
</dbReference>